<protein>
    <submittedName>
        <fullName evidence="1">Reverse transcriptase</fullName>
    </submittedName>
</protein>
<evidence type="ECO:0000313" key="2">
    <source>
        <dbReference type="Proteomes" id="UP000762676"/>
    </source>
</evidence>
<gene>
    <name evidence="1" type="ORF">ElyMa_006436700</name>
</gene>
<comment type="caution">
    <text evidence="1">The sequence shown here is derived from an EMBL/GenBank/DDBJ whole genome shotgun (WGS) entry which is preliminary data.</text>
</comment>
<dbReference type="GO" id="GO:0003964">
    <property type="term" value="F:RNA-directed DNA polymerase activity"/>
    <property type="evidence" value="ECO:0007669"/>
    <property type="project" value="UniProtKB-KW"/>
</dbReference>
<sequence>MADGSTLSWCFIKFKPKTCRSLSKRKDKIEEAVVVTLAEQQILILLENQWNDSSMKDINRGPETVELASRGLRAIIKCRPQGKCQVFGLQFKLTHKQLKHSSLMTYAALQ</sequence>
<dbReference type="EMBL" id="BMAT01012918">
    <property type="protein sequence ID" value="GFS02049.1"/>
    <property type="molecule type" value="Genomic_DNA"/>
</dbReference>
<keyword evidence="2" id="KW-1185">Reference proteome</keyword>
<dbReference type="Proteomes" id="UP000762676">
    <property type="component" value="Unassembled WGS sequence"/>
</dbReference>
<keyword evidence="1" id="KW-0548">Nucleotidyltransferase</keyword>
<reference evidence="1 2" key="1">
    <citation type="journal article" date="2021" name="Elife">
        <title>Chloroplast acquisition without the gene transfer in kleptoplastic sea slugs, Plakobranchus ocellatus.</title>
        <authorList>
            <person name="Maeda T."/>
            <person name="Takahashi S."/>
            <person name="Yoshida T."/>
            <person name="Shimamura S."/>
            <person name="Takaki Y."/>
            <person name="Nagai Y."/>
            <person name="Toyoda A."/>
            <person name="Suzuki Y."/>
            <person name="Arimoto A."/>
            <person name="Ishii H."/>
            <person name="Satoh N."/>
            <person name="Nishiyama T."/>
            <person name="Hasebe M."/>
            <person name="Maruyama T."/>
            <person name="Minagawa J."/>
            <person name="Obokata J."/>
            <person name="Shigenobu S."/>
        </authorList>
    </citation>
    <scope>NUCLEOTIDE SEQUENCE [LARGE SCALE GENOMIC DNA]</scope>
</reference>
<evidence type="ECO:0000313" key="1">
    <source>
        <dbReference type="EMBL" id="GFS02049.1"/>
    </source>
</evidence>
<dbReference type="AlphaFoldDB" id="A0AAV4HYU3"/>
<proteinExistence type="predicted"/>
<name>A0AAV4HYU3_9GAST</name>
<accession>A0AAV4HYU3</accession>
<keyword evidence="1" id="KW-0808">Transferase</keyword>
<organism evidence="1 2">
    <name type="scientific">Elysia marginata</name>
    <dbReference type="NCBI Taxonomy" id="1093978"/>
    <lineage>
        <taxon>Eukaryota</taxon>
        <taxon>Metazoa</taxon>
        <taxon>Spiralia</taxon>
        <taxon>Lophotrochozoa</taxon>
        <taxon>Mollusca</taxon>
        <taxon>Gastropoda</taxon>
        <taxon>Heterobranchia</taxon>
        <taxon>Euthyneura</taxon>
        <taxon>Panpulmonata</taxon>
        <taxon>Sacoglossa</taxon>
        <taxon>Placobranchoidea</taxon>
        <taxon>Plakobranchidae</taxon>
        <taxon>Elysia</taxon>
    </lineage>
</organism>
<keyword evidence="1" id="KW-0695">RNA-directed DNA polymerase</keyword>